<dbReference type="Proteomes" id="UP000314294">
    <property type="component" value="Unassembled WGS sequence"/>
</dbReference>
<protein>
    <submittedName>
        <fullName evidence="2">Uncharacterized protein</fullName>
    </submittedName>
</protein>
<comment type="caution">
    <text evidence="2">The sequence shown here is derived from an EMBL/GenBank/DDBJ whole genome shotgun (WGS) entry which is preliminary data.</text>
</comment>
<evidence type="ECO:0000313" key="2">
    <source>
        <dbReference type="EMBL" id="TNN71174.1"/>
    </source>
</evidence>
<proteinExistence type="predicted"/>
<name>A0A4Z2I1L7_9TELE</name>
<evidence type="ECO:0000256" key="1">
    <source>
        <dbReference type="SAM" id="MobiDB-lite"/>
    </source>
</evidence>
<sequence>MSMEAVASSMMRMLLFLTKARARQKSCRWPRLKFSPPSVTTASEGDGDVEEPDAHNHFNIICRQSLHRPVTQTHRGYECVRGERSRGERSRGERRRGERRRGEETEDDLLGPVTCETKVRWGPSQSSHWGFNCSPHSWPGVVM</sequence>
<evidence type="ECO:0000313" key="3">
    <source>
        <dbReference type="Proteomes" id="UP000314294"/>
    </source>
</evidence>
<keyword evidence="3" id="KW-1185">Reference proteome</keyword>
<feature type="region of interest" description="Disordered" evidence="1">
    <location>
        <begin position="70"/>
        <end position="108"/>
    </location>
</feature>
<feature type="compositionally biased region" description="Basic and acidic residues" evidence="1">
    <location>
        <begin position="75"/>
        <end position="91"/>
    </location>
</feature>
<accession>A0A4Z2I1L7</accession>
<reference evidence="2 3" key="1">
    <citation type="submission" date="2019-03" db="EMBL/GenBank/DDBJ databases">
        <title>First draft genome of Liparis tanakae, snailfish: a comprehensive survey of snailfish specific genes.</title>
        <authorList>
            <person name="Kim W."/>
            <person name="Song I."/>
            <person name="Jeong J.-H."/>
            <person name="Kim D."/>
            <person name="Kim S."/>
            <person name="Ryu S."/>
            <person name="Song J.Y."/>
            <person name="Lee S.K."/>
        </authorList>
    </citation>
    <scope>NUCLEOTIDE SEQUENCE [LARGE SCALE GENOMIC DNA]</scope>
    <source>
        <tissue evidence="2">Muscle</tissue>
    </source>
</reference>
<feature type="region of interest" description="Disordered" evidence="1">
    <location>
        <begin position="31"/>
        <end position="53"/>
    </location>
</feature>
<organism evidence="2 3">
    <name type="scientific">Liparis tanakae</name>
    <name type="common">Tanaka's snailfish</name>
    <dbReference type="NCBI Taxonomy" id="230148"/>
    <lineage>
        <taxon>Eukaryota</taxon>
        <taxon>Metazoa</taxon>
        <taxon>Chordata</taxon>
        <taxon>Craniata</taxon>
        <taxon>Vertebrata</taxon>
        <taxon>Euteleostomi</taxon>
        <taxon>Actinopterygii</taxon>
        <taxon>Neopterygii</taxon>
        <taxon>Teleostei</taxon>
        <taxon>Neoteleostei</taxon>
        <taxon>Acanthomorphata</taxon>
        <taxon>Eupercaria</taxon>
        <taxon>Perciformes</taxon>
        <taxon>Cottioidei</taxon>
        <taxon>Cottales</taxon>
        <taxon>Liparidae</taxon>
        <taxon>Liparis</taxon>
    </lineage>
</organism>
<gene>
    <name evidence="2" type="ORF">EYF80_018522</name>
</gene>
<dbReference type="EMBL" id="SRLO01000153">
    <property type="protein sequence ID" value="TNN71174.1"/>
    <property type="molecule type" value="Genomic_DNA"/>
</dbReference>
<dbReference type="AlphaFoldDB" id="A0A4Z2I1L7"/>